<keyword evidence="3 10" id="KW-0716">Sensory transduction</keyword>
<dbReference type="Proteomes" id="UP000786811">
    <property type="component" value="Unassembled WGS sequence"/>
</dbReference>
<keyword evidence="6 10" id="KW-1133">Transmembrane helix</keyword>
<keyword evidence="7 10" id="KW-0472">Membrane</keyword>
<evidence type="ECO:0000256" key="6">
    <source>
        <dbReference type="ARBA" id="ARBA00022989"/>
    </source>
</evidence>
<evidence type="ECO:0000256" key="3">
    <source>
        <dbReference type="ARBA" id="ARBA00022606"/>
    </source>
</evidence>
<accession>A0A8J2MPW2</accession>
<dbReference type="GO" id="GO:0004984">
    <property type="term" value="F:olfactory receptor activity"/>
    <property type="evidence" value="ECO:0007669"/>
    <property type="project" value="InterPro"/>
</dbReference>
<keyword evidence="9 10" id="KW-0807">Transducer</keyword>
<comment type="similarity">
    <text evidence="10">Belongs to the insect chemoreceptor superfamily. Heteromeric odorant receptor channel (TC 1.A.69) family.</text>
</comment>
<dbReference type="GO" id="GO:0005549">
    <property type="term" value="F:odorant binding"/>
    <property type="evidence" value="ECO:0007669"/>
    <property type="project" value="InterPro"/>
</dbReference>
<feature type="transmembrane region" description="Helical" evidence="10">
    <location>
        <begin position="141"/>
        <end position="163"/>
    </location>
</feature>
<keyword evidence="8 10" id="KW-0675">Receptor</keyword>
<reference evidence="11" key="1">
    <citation type="submission" date="2021-04" db="EMBL/GenBank/DDBJ databases">
        <authorList>
            <person name="Chebbi M.A.C M."/>
        </authorList>
    </citation>
    <scope>NUCLEOTIDE SEQUENCE</scope>
</reference>
<comment type="caution">
    <text evidence="10">Lacks conserved residue(s) required for the propagation of feature annotation.</text>
</comment>
<evidence type="ECO:0000256" key="5">
    <source>
        <dbReference type="ARBA" id="ARBA00022725"/>
    </source>
</evidence>
<keyword evidence="2" id="KW-1003">Cell membrane</keyword>
<sequence>MKLSATSLKNTSFNNVNNTTADKDVKWAVGLNRAVLKILGVWYYDNQSQWQTITSNFQTFIFVTGIFSFVTFPQTLALIKVWGDLTLIVDNLIVNLPITTCELKIFILWWHKKVLVGLFDEIEKDWHRVTDKSEKDIMFKYATISRIMTICGLCGAFFSLILYQGPLTFGIVLRTVTNLTDDPENLFSLQAMYLYDTSTVYSYQLTRISQIIGCGLSAVAYTSSDVLFGMIILHVCGQLEILASRVQAVADRPQYFSKLLRKHIKNHVRLIRFTHDIEKVFSLMLLALFGSVAITFCIQGFQFINVFTDSSIDLPITQMIFYIQFLSYCLFLTFVYSWVGENLVTQSQAVHTASCNCNWISCDSHEAKQIILMTFRSQHPLQITAGNLVPLTMNTFVQLLKTSGGYISFLLAVKE</sequence>
<dbReference type="Pfam" id="PF02949">
    <property type="entry name" value="7tm_6"/>
    <property type="match status" value="1"/>
</dbReference>
<evidence type="ECO:0000256" key="10">
    <source>
        <dbReference type="RuleBase" id="RU351113"/>
    </source>
</evidence>
<evidence type="ECO:0000313" key="12">
    <source>
        <dbReference type="Proteomes" id="UP000786811"/>
    </source>
</evidence>
<name>A0A8J2MPW2_COTCN</name>
<dbReference type="PANTHER" id="PTHR21137">
    <property type="entry name" value="ODORANT RECEPTOR"/>
    <property type="match status" value="1"/>
</dbReference>
<dbReference type="GO" id="GO:0007165">
    <property type="term" value="P:signal transduction"/>
    <property type="evidence" value="ECO:0007669"/>
    <property type="project" value="UniProtKB-KW"/>
</dbReference>
<feature type="transmembrane region" description="Helical" evidence="10">
    <location>
        <begin position="319"/>
        <end position="339"/>
    </location>
</feature>
<evidence type="ECO:0000313" key="11">
    <source>
        <dbReference type="EMBL" id="CAG5095896.1"/>
    </source>
</evidence>
<protein>
    <recommendedName>
        <fullName evidence="10">Odorant receptor</fullName>
    </recommendedName>
</protein>
<evidence type="ECO:0000256" key="4">
    <source>
        <dbReference type="ARBA" id="ARBA00022692"/>
    </source>
</evidence>
<dbReference type="GO" id="GO:0005886">
    <property type="term" value="C:plasma membrane"/>
    <property type="evidence" value="ECO:0007669"/>
    <property type="project" value="UniProtKB-SubCell"/>
</dbReference>
<evidence type="ECO:0000256" key="7">
    <source>
        <dbReference type="ARBA" id="ARBA00023136"/>
    </source>
</evidence>
<comment type="subcellular location">
    <subcellularLocation>
        <location evidence="1 10">Cell membrane</location>
        <topology evidence="1 10">Multi-pass membrane protein</topology>
    </subcellularLocation>
</comment>
<feature type="transmembrane region" description="Helical" evidence="10">
    <location>
        <begin position="280"/>
        <end position="307"/>
    </location>
</feature>
<dbReference type="OrthoDB" id="7634903at2759"/>
<evidence type="ECO:0000256" key="8">
    <source>
        <dbReference type="ARBA" id="ARBA00023170"/>
    </source>
</evidence>
<keyword evidence="12" id="KW-1185">Reference proteome</keyword>
<dbReference type="EMBL" id="CAJNRD030001121">
    <property type="protein sequence ID" value="CAG5095896.1"/>
    <property type="molecule type" value="Genomic_DNA"/>
</dbReference>
<evidence type="ECO:0000256" key="1">
    <source>
        <dbReference type="ARBA" id="ARBA00004651"/>
    </source>
</evidence>
<dbReference type="AlphaFoldDB" id="A0A8J2MPW2"/>
<evidence type="ECO:0000256" key="2">
    <source>
        <dbReference type="ARBA" id="ARBA00022475"/>
    </source>
</evidence>
<dbReference type="PANTHER" id="PTHR21137:SF35">
    <property type="entry name" value="ODORANT RECEPTOR 19A-RELATED"/>
    <property type="match status" value="1"/>
</dbReference>
<comment type="caution">
    <text evidence="11">The sequence shown here is derived from an EMBL/GenBank/DDBJ whole genome shotgun (WGS) entry which is preliminary data.</text>
</comment>
<proteinExistence type="inferred from homology"/>
<gene>
    <name evidence="11" type="ORF">HICCMSTLAB_LOCUS7937</name>
</gene>
<keyword evidence="5 10" id="KW-0552">Olfaction</keyword>
<organism evidence="11 12">
    <name type="scientific">Cotesia congregata</name>
    <name type="common">Parasitoid wasp</name>
    <name type="synonym">Apanteles congregatus</name>
    <dbReference type="NCBI Taxonomy" id="51543"/>
    <lineage>
        <taxon>Eukaryota</taxon>
        <taxon>Metazoa</taxon>
        <taxon>Ecdysozoa</taxon>
        <taxon>Arthropoda</taxon>
        <taxon>Hexapoda</taxon>
        <taxon>Insecta</taxon>
        <taxon>Pterygota</taxon>
        <taxon>Neoptera</taxon>
        <taxon>Endopterygota</taxon>
        <taxon>Hymenoptera</taxon>
        <taxon>Apocrita</taxon>
        <taxon>Ichneumonoidea</taxon>
        <taxon>Braconidae</taxon>
        <taxon>Microgastrinae</taxon>
        <taxon>Cotesia</taxon>
    </lineage>
</organism>
<dbReference type="InterPro" id="IPR004117">
    <property type="entry name" value="7tm6_olfct_rcpt"/>
</dbReference>
<evidence type="ECO:0000256" key="9">
    <source>
        <dbReference type="ARBA" id="ARBA00023224"/>
    </source>
</evidence>
<keyword evidence="4 10" id="KW-0812">Transmembrane</keyword>